<dbReference type="CDD" id="cd03358">
    <property type="entry name" value="LbH_WxcM_N_like"/>
    <property type="match status" value="1"/>
</dbReference>
<dbReference type="Gene3D" id="2.160.10.10">
    <property type="entry name" value="Hexapeptide repeat proteins"/>
    <property type="match status" value="1"/>
</dbReference>
<gene>
    <name evidence="1" type="ORF">EU91_1257</name>
</gene>
<dbReference type="Pfam" id="PF14602">
    <property type="entry name" value="Hexapep_2"/>
    <property type="match status" value="1"/>
</dbReference>
<proteinExistence type="predicted"/>
<evidence type="ECO:0000313" key="2">
    <source>
        <dbReference type="Proteomes" id="UP000030598"/>
    </source>
</evidence>
<keyword evidence="1" id="KW-0012">Acyltransferase</keyword>
<dbReference type="InterPro" id="IPR050179">
    <property type="entry name" value="Trans_hexapeptide_repeat"/>
</dbReference>
<dbReference type="SUPFAM" id="SSF51161">
    <property type="entry name" value="Trimeric LpxA-like enzymes"/>
    <property type="match status" value="1"/>
</dbReference>
<reference evidence="2" key="1">
    <citation type="journal article" date="2014" name="Sci. Data">
        <title>Genomes of diverse isolates of the marine cyanobacterium Prochlorococcus.</title>
        <authorList>
            <person name="Biller S."/>
            <person name="Berube P."/>
            <person name="Thompson J."/>
            <person name="Kelly L."/>
            <person name="Roggensack S."/>
            <person name="Awad L."/>
            <person name="Roache-Johnson K."/>
            <person name="Ding H."/>
            <person name="Giovannoni S.J."/>
            <person name="Moore L.R."/>
            <person name="Chisholm S.W."/>
        </authorList>
    </citation>
    <scope>NUCLEOTIDE SEQUENCE [LARGE SCALE GENOMIC DNA]</scope>
    <source>
        <strain evidence="2">GP2</strain>
    </source>
</reference>
<dbReference type="PANTHER" id="PTHR43300:SF4">
    <property type="entry name" value="ACYL-[ACYL-CARRIER-PROTEIN]--UDP-N-ACETYLGLUCOSAMINE O-ACYLTRANSFERASE"/>
    <property type="match status" value="1"/>
</dbReference>
<dbReference type="GO" id="GO:0047200">
    <property type="term" value="F:tetrahydrodipicolinate N-acetyltransferase activity"/>
    <property type="evidence" value="ECO:0007669"/>
    <property type="project" value="UniProtKB-EC"/>
</dbReference>
<dbReference type="Pfam" id="PF00132">
    <property type="entry name" value="Hexapep"/>
    <property type="match status" value="1"/>
</dbReference>
<keyword evidence="1" id="KW-0808">Transferase</keyword>
<dbReference type="InterPro" id="IPR001451">
    <property type="entry name" value="Hexapep"/>
</dbReference>
<dbReference type="GO" id="GO:0031470">
    <property type="term" value="C:carboxysome"/>
    <property type="evidence" value="ECO:0007669"/>
    <property type="project" value="UniProtKB-ARBA"/>
</dbReference>
<dbReference type="PANTHER" id="PTHR43300">
    <property type="entry name" value="ACETYLTRANSFERASE"/>
    <property type="match status" value="1"/>
</dbReference>
<dbReference type="OrthoDB" id="9801697at2"/>
<accession>A0A0A1ZAL0</accession>
<dbReference type="Proteomes" id="UP000030598">
    <property type="component" value="Unassembled WGS sequence"/>
</dbReference>
<dbReference type="RefSeq" id="WP_032524726.1">
    <property type="nucleotide sequence ID" value="NZ_CP138934.1"/>
</dbReference>
<organism evidence="1 2">
    <name type="scientific">Prochlorococcus marinus str. GP2</name>
    <dbReference type="NCBI Taxonomy" id="59925"/>
    <lineage>
        <taxon>Bacteria</taxon>
        <taxon>Bacillati</taxon>
        <taxon>Cyanobacteriota</taxon>
        <taxon>Cyanophyceae</taxon>
        <taxon>Synechococcales</taxon>
        <taxon>Prochlorococcaceae</taxon>
        <taxon>Prochlorococcus</taxon>
    </lineage>
</organism>
<name>A0A0A1ZAL0_PROMR</name>
<dbReference type="InterPro" id="IPR011004">
    <property type="entry name" value="Trimer_LpxA-like_sf"/>
</dbReference>
<dbReference type="GO" id="GO:0043886">
    <property type="term" value="F:structural constituent of carboxysome shell"/>
    <property type="evidence" value="ECO:0007669"/>
    <property type="project" value="UniProtKB-ARBA"/>
</dbReference>
<dbReference type="AlphaFoldDB" id="A0A0A1ZAL0"/>
<dbReference type="eggNOG" id="COG0110">
    <property type="taxonomic scope" value="Bacteria"/>
</dbReference>
<dbReference type="Gene3D" id="2.20.70.110">
    <property type="match status" value="1"/>
</dbReference>
<dbReference type="EMBL" id="JNAH01000007">
    <property type="protein sequence ID" value="KGF86495.1"/>
    <property type="molecule type" value="Genomic_DNA"/>
</dbReference>
<sequence>MSVNPTAFIHPTAIVDTGASIGANCKIWHWSHICGGAKIKDETSIGQNVYVSNKVSIGKNVKIQNNVSVYDDVTLEDNVFCGPSMVFTNVINPRSQINRKNEYLSTLVEEGATLGANCTIICGNKIGKYAFIGAGAVITKNVRPYSLMVGVPAVQVSWISEYGEKIYLPLSGSGEWICPNTNSKYILEGQNLIKKD</sequence>
<comment type="caution">
    <text evidence="1">The sequence shown here is derived from an EMBL/GenBank/DDBJ whole genome shotgun (WGS) entry which is preliminary data.</text>
</comment>
<protein>
    <submittedName>
        <fullName evidence="1">2,3,4,5-tetrahydropyridine-2,6-dicarboxylate N-acetyltransferase</fullName>
        <ecNumber evidence="1">2.3.1.89</ecNumber>
    </submittedName>
</protein>
<evidence type="ECO:0000313" key="1">
    <source>
        <dbReference type="EMBL" id="KGF86495.1"/>
    </source>
</evidence>
<dbReference type="EC" id="2.3.1.89" evidence="1"/>
<dbReference type="STRING" id="59925.EU91_1257"/>